<name>A0A0C9YRL2_9AGAM</name>
<organism evidence="1 2">
    <name type="scientific">Pisolithus microcarpus 441</name>
    <dbReference type="NCBI Taxonomy" id="765257"/>
    <lineage>
        <taxon>Eukaryota</taxon>
        <taxon>Fungi</taxon>
        <taxon>Dikarya</taxon>
        <taxon>Basidiomycota</taxon>
        <taxon>Agaricomycotina</taxon>
        <taxon>Agaricomycetes</taxon>
        <taxon>Agaricomycetidae</taxon>
        <taxon>Boletales</taxon>
        <taxon>Sclerodermatineae</taxon>
        <taxon>Pisolithaceae</taxon>
        <taxon>Pisolithus</taxon>
    </lineage>
</organism>
<sequence length="110" mass="12434">MPAWTLNIGGDLWIALCPYWDFPRGTRAEETTSVRTDIWQLYLEPLRSQLRESFHGGRGVTPETILSTLEGLHARKVSYSGIPVALASAYTRSTCNLKHRSKWTCQLPSL</sequence>
<dbReference type="EMBL" id="KN833786">
    <property type="protein sequence ID" value="KIK19301.1"/>
    <property type="molecule type" value="Genomic_DNA"/>
</dbReference>
<accession>A0A0C9YRL2</accession>
<evidence type="ECO:0000313" key="1">
    <source>
        <dbReference type="EMBL" id="KIK19301.1"/>
    </source>
</evidence>
<gene>
    <name evidence="1" type="ORF">PISMIDRAFT_683259</name>
</gene>
<dbReference type="AlphaFoldDB" id="A0A0C9YRL2"/>
<reference evidence="2" key="2">
    <citation type="submission" date="2015-01" db="EMBL/GenBank/DDBJ databases">
        <title>Evolutionary Origins and Diversification of the Mycorrhizal Mutualists.</title>
        <authorList>
            <consortium name="DOE Joint Genome Institute"/>
            <consortium name="Mycorrhizal Genomics Consortium"/>
            <person name="Kohler A."/>
            <person name="Kuo A."/>
            <person name="Nagy L.G."/>
            <person name="Floudas D."/>
            <person name="Copeland A."/>
            <person name="Barry K.W."/>
            <person name="Cichocki N."/>
            <person name="Veneault-Fourrey C."/>
            <person name="LaButti K."/>
            <person name="Lindquist E.A."/>
            <person name="Lipzen A."/>
            <person name="Lundell T."/>
            <person name="Morin E."/>
            <person name="Murat C."/>
            <person name="Riley R."/>
            <person name="Ohm R."/>
            <person name="Sun H."/>
            <person name="Tunlid A."/>
            <person name="Henrissat B."/>
            <person name="Grigoriev I.V."/>
            <person name="Hibbett D.S."/>
            <person name="Martin F."/>
        </authorList>
    </citation>
    <scope>NUCLEOTIDE SEQUENCE [LARGE SCALE GENOMIC DNA]</scope>
    <source>
        <strain evidence="2">441</strain>
    </source>
</reference>
<keyword evidence="2" id="KW-1185">Reference proteome</keyword>
<proteinExistence type="predicted"/>
<evidence type="ECO:0000313" key="2">
    <source>
        <dbReference type="Proteomes" id="UP000054018"/>
    </source>
</evidence>
<protein>
    <submittedName>
        <fullName evidence="1">Uncharacterized protein</fullName>
    </submittedName>
</protein>
<dbReference type="HOGENOM" id="CLU_2172028_0_0_1"/>
<dbReference type="Proteomes" id="UP000054018">
    <property type="component" value="Unassembled WGS sequence"/>
</dbReference>
<reference evidence="1 2" key="1">
    <citation type="submission" date="2014-04" db="EMBL/GenBank/DDBJ databases">
        <authorList>
            <consortium name="DOE Joint Genome Institute"/>
            <person name="Kuo A."/>
            <person name="Kohler A."/>
            <person name="Costa M.D."/>
            <person name="Nagy L.G."/>
            <person name="Floudas D."/>
            <person name="Copeland A."/>
            <person name="Barry K.W."/>
            <person name="Cichocki N."/>
            <person name="Veneault-Fourrey C."/>
            <person name="LaButti K."/>
            <person name="Lindquist E.A."/>
            <person name="Lipzen A."/>
            <person name="Lundell T."/>
            <person name="Morin E."/>
            <person name="Murat C."/>
            <person name="Sun H."/>
            <person name="Tunlid A."/>
            <person name="Henrissat B."/>
            <person name="Grigoriev I.V."/>
            <person name="Hibbett D.S."/>
            <person name="Martin F."/>
            <person name="Nordberg H.P."/>
            <person name="Cantor M.N."/>
            <person name="Hua S.X."/>
        </authorList>
    </citation>
    <scope>NUCLEOTIDE SEQUENCE [LARGE SCALE GENOMIC DNA]</scope>
    <source>
        <strain evidence="1 2">441</strain>
    </source>
</reference>